<evidence type="ECO:0000313" key="2">
    <source>
        <dbReference type="EMBL" id="MPM46591.1"/>
    </source>
</evidence>
<reference evidence="2" key="1">
    <citation type="submission" date="2019-08" db="EMBL/GenBank/DDBJ databases">
        <authorList>
            <person name="Kucharzyk K."/>
            <person name="Murdoch R.W."/>
            <person name="Higgins S."/>
            <person name="Loffler F."/>
        </authorList>
    </citation>
    <scope>NUCLEOTIDE SEQUENCE</scope>
</reference>
<organism evidence="2">
    <name type="scientific">bioreactor metagenome</name>
    <dbReference type="NCBI Taxonomy" id="1076179"/>
    <lineage>
        <taxon>unclassified sequences</taxon>
        <taxon>metagenomes</taxon>
        <taxon>ecological metagenomes</taxon>
    </lineage>
</organism>
<feature type="transmembrane region" description="Helical" evidence="1">
    <location>
        <begin position="38"/>
        <end position="55"/>
    </location>
</feature>
<comment type="caution">
    <text evidence="2">The sequence shown here is derived from an EMBL/GenBank/DDBJ whole genome shotgun (WGS) entry which is preliminary data.</text>
</comment>
<name>A0A645A2V6_9ZZZZ</name>
<sequence>MPGIIALLLTYSRASYLTFFLVALLNLIHLVIQKKKNLALWFFLLSFLFSLPFLPKDSGGEGVQLTRTSSITARLLNDQNILQEMSPVEWGIGGGLFYSLPKESNYAIHAHFADNIFVFLLSNFGLPASLLLLFLLGQECYRQFRNKDYERLSYLLAIFSHSFFNNNLSQSQIILSFLLLYQISNRNKLEALSPIPGKDK</sequence>
<evidence type="ECO:0000256" key="1">
    <source>
        <dbReference type="SAM" id="Phobius"/>
    </source>
</evidence>
<keyword evidence="1" id="KW-0812">Transmembrane</keyword>
<evidence type="ECO:0008006" key="3">
    <source>
        <dbReference type="Google" id="ProtNLM"/>
    </source>
</evidence>
<proteinExistence type="predicted"/>
<dbReference type="EMBL" id="VSSQ01011339">
    <property type="protein sequence ID" value="MPM46591.1"/>
    <property type="molecule type" value="Genomic_DNA"/>
</dbReference>
<feature type="transmembrane region" description="Helical" evidence="1">
    <location>
        <begin position="14"/>
        <end position="31"/>
    </location>
</feature>
<dbReference type="AlphaFoldDB" id="A0A645A2V6"/>
<accession>A0A645A2V6</accession>
<gene>
    <name evidence="2" type="ORF">SDC9_93296</name>
</gene>
<protein>
    <recommendedName>
        <fullName evidence="3">O-antigen ligase domain-containing protein</fullName>
    </recommendedName>
</protein>
<keyword evidence="1" id="KW-0472">Membrane</keyword>
<feature type="transmembrane region" description="Helical" evidence="1">
    <location>
        <begin position="116"/>
        <end position="137"/>
    </location>
</feature>
<keyword evidence="1" id="KW-1133">Transmembrane helix</keyword>